<evidence type="ECO:0000259" key="2">
    <source>
        <dbReference type="PROSITE" id="PS50238"/>
    </source>
</evidence>
<proteinExistence type="predicted"/>
<dbReference type="Gene3D" id="1.10.555.10">
    <property type="entry name" value="Rho GTPase activation protein"/>
    <property type="match status" value="1"/>
</dbReference>
<reference evidence="3" key="1">
    <citation type="journal article" date="2020" name="J. Eukaryot. Microbiol.">
        <title>De novo Sequencing, Assembly and Annotation of the Transcriptome for the Free-Living Testate Amoeba Arcella intermedia.</title>
        <authorList>
            <person name="Ribeiro G.M."/>
            <person name="Porfirio-Sousa A.L."/>
            <person name="Maurer-Alcala X.X."/>
            <person name="Katz L.A."/>
            <person name="Lahr D.J.G."/>
        </authorList>
    </citation>
    <scope>NUCLEOTIDE SEQUENCE</scope>
</reference>
<evidence type="ECO:0000313" key="3">
    <source>
        <dbReference type="EMBL" id="NDV36866.1"/>
    </source>
</evidence>
<organism evidence="3">
    <name type="scientific">Arcella intermedia</name>
    <dbReference type="NCBI Taxonomy" id="1963864"/>
    <lineage>
        <taxon>Eukaryota</taxon>
        <taxon>Amoebozoa</taxon>
        <taxon>Tubulinea</taxon>
        <taxon>Elardia</taxon>
        <taxon>Arcellinida</taxon>
        <taxon>Sphaerothecina</taxon>
        <taxon>Arcellidae</taxon>
        <taxon>Arcella</taxon>
    </lineage>
</organism>
<dbReference type="SMART" id="SM00324">
    <property type="entry name" value="RhoGAP"/>
    <property type="match status" value="1"/>
</dbReference>
<dbReference type="Pfam" id="PF00620">
    <property type="entry name" value="RhoGAP"/>
    <property type="match status" value="1"/>
</dbReference>
<evidence type="ECO:0000256" key="1">
    <source>
        <dbReference type="ARBA" id="ARBA00022468"/>
    </source>
</evidence>
<feature type="domain" description="Rho-GAP" evidence="2">
    <location>
        <begin position="1"/>
        <end position="189"/>
    </location>
</feature>
<dbReference type="PANTHER" id="PTHR45876:SF8">
    <property type="entry name" value="FI04035P"/>
    <property type="match status" value="1"/>
</dbReference>
<protein>
    <recommendedName>
        <fullName evidence="2">Rho-GAP domain-containing protein</fullName>
    </recommendedName>
</protein>
<dbReference type="PROSITE" id="PS50238">
    <property type="entry name" value="RHOGAP"/>
    <property type="match status" value="1"/>
</dbReference>
<sequence>MNEIVVYQLKNGLYTQVPHILEVLALHIIRLEGYTTEGIFRISGDGNDVMKLRTELQKGNYSCPIDNVHNAATLFKLFLRELAEPVFPTHFYPTALRVAEEGNVSGMHEMISQFDNINVKVIQFVVNFLLSFLKPNYIAKTMMTSGNMATVFAPTLLRCPSDNPLMQITAATSEVKFVTLLLDKFPSDLKVDITKLLSTTQ</sequence>
<keyword evidence="1" id="KW-0343">GTPase activation</keyword>
<dbReference type="EMBL" id="GIBP01007897">
    <property type="protein sequence ID" value="NDV36866.1"/>
    <property type="molecule type" value="Transcribed_RNA"/>
</dbReference>
<dbReference type="AlphaFoldDB" id="A0A6B2LIF8"/>
<name>A0A6B2LIF8_9EUKA</name>
<accession>A0A6B2LIF8</accession>
<dbReference type="InterPro" id="IPR000198">
    <property type="entry name" value="RhoGAP_dom"/>
</dbReference>
<dbReference type="PANTHER" id="PTHR45876">
    <property type="entry name" value="FI04035P"/>
    <property type="match status" value="1"/>
</dbReference>
<dbReference type="SUPFAM" id="SSF48350">
    <property type="entry name" value="GTPase activation domain, GAP"/>
    <property type="match status" value="1"/>
</dbReference>
<dbReference type="GO" id="GO:0005737">
    <property type="term" value="C:cytoplasm"/>
    <property type="evidence" value="ECO:0007669"/>
    <property type="project" value="TreeGrafter"/>
</dbReference>
<dbReference type="GO" id="GO:0007165">
    <property type="term" value="P:signal transduction"/>
    <property type="evidence" value="ECO:0007669"/>
    <property type="project" value="InterPro"/>
</dbReference>
<dbReference type="GO" id="GO:0005096">
    <property type="term" value="F:GTPase activator activity"/>
    <property type="evidence" value="ECO:0007669"/>
    <property type="project" value="UniProtKB-KW"/>
</dbReference>
<dbReference type="InterPro" id="IPR008936">
    <property type="entry name" value="Rho_GTPase_activation_prot"/>
</dbReference>